<accession>A0AA46HWU2</accession>
<evidence type="ECO:0000256" key="1">
    <source>
        <dbReference type="ARBA" id="ARBA00004651"/>
    </source>
</evidence>
<organism evidence="8 9">
    <name type="scientific">Caldimonas thermodepolymerans</name>
    <dbReference type="NCBI Taxonomy" id="215580"/>
    <lineage>
        <taxon>Bacteria</taxon>
        <taxon>Pseudomonadati</taxon>
        <taxon>Pseudomonadota</taxon>
        <taxon>Betaproteobacteria</taxon>
        <taxon>Burkholderiales</taxon>
        <taxon>Sphaerotilaceae</taxon>
        <taxon>Caldimonas</taxon>
    </lineage>
</organism>
<dbReference type="GO" id="GO:0005886">
    <property type="term" value="C:plasma membrane"/>
    <property type="evidence" value="ECO:0007669"/>
    <property type="project" value="UniProtKB-SubCell"/>
</dbReference>
<comment type="subcellular location">
    <subcellularLocation>
        <location evidence="1">Cell membrane</location>
        <topology evidence="1">Multi-pass membrane protein</topology>
    </subcellularLocation>
</comment>
<keyword evidence="3" id="KW-1003">Cell membrane</keyword>
<reference evidence="8 9" key="1">
    <citation type="submission" date="2019-03" db="EMBL/GenBank/DDBJ databases">
        <title>Genomic Encyclopedia of Type Strains, Phase IV (KMG-IV): sequencing the most valuable type-strain genomes for metagenomic binning, comparative biology and taxonomic classification.</title>
        <authorList>
            <person name="Goeker M."/>
        </authorList>
    </citation>
    <scope>NUCLEOTIDE SEQUENCE [LARGE SCALE GENOMIC DNA]</scope>
    <source>
        <strain evidence="8 9">DSM 15264</strain>
    </source>
</reference>
<comment type="caution">
    <text evidence="8">The sequence shown here is derived from an EMBL/GenBank/DDBJ whole genome shotgun (WGS) entry which is preliminary data.</text>
</comment>
<evidence type="ECO:0000256" key="7">
    <source>
        <dbReference type="SAM" id="Phobius"/>
    </source>
</evidence>
<keyword evidence="6 7" id="KW-0472">Membrane</keyword>
<dbReference type="AlphaFoldDB" id="A0AA46HWU2"/>
<feature type="transmembrane region" description="Helical" evidence="7">
    <location>
        <begin position="72"/>
        <end position="94"/>
    </location>
</feature>
<gene>
    <name evidence="8" type="ORF">EV676_102141</name>
</gene>
<dbReference type="InterPro" id="IPR051907">
    <property type="entry name" value="DoxX-like_oxidoreductase"/>
</dbReference>
<feature type="transmembrane region" description="Helical" evidence="7">
    <location>
        <begin position="106"/>
        <end position="129"/>
    </location>
</feature>
<dbReference type="EMBL" id="SLXF01000002">
    <property type="protein sequence ID" value="TCP08633.1"/>
    <property type="molecule type" value="Genomic_DNA"/>
</dbReference>
<name>A0AA46HWU2_9BURK</name>
<feature type="transmembrane region" description="Helical" evidence="7">
    <location>
        <begin position="45"/>
        <end position="65"/>
    </location>
</feature>
<dbReference type="Pfam" id="PF07681">
    <property type="entry name" value="DoxX"/>
    <property type="match status" value="1"/>
</dbReference>
<evidence type="ECO:0000256" key="4">
    <source>
        <dbReference type="ARBA" id="ARBA00022692"/>
    </source>
</evidence>
<dbReference type="InterPro" id="IPR032808">
    <property type="entry name" value="DoxX"/>
</dbReference>
<evidence type="ECO:0000313" key="9">
    <source>
        <dbReference type="Proteomes" id="UP000294772"/>
    </source>
</evidence>
<evidence type="ECO:0000256" key="3">
    <source>
        <dbReference type="ARBA" id="ARBA00022475"/>
    </source>
</evidence>
<sequence length="135" mass="14109">MGFIEKFGPLAGRVLLALMFVPSGFSKVSNFDGTTAYIASKGLPLPPVLTVLTIVVEIGAGLALLVGLKTRWAALALAAFAVLAALFFHNFWAFPAAEQAAQSISFYKNLAITGGLLFVAAFGPGPISVDRHDLG</sequence>
<keyword evidence="4 7" id="KW-0812">Transmembrane</keyword>
<protein>
    <submittedName>
        <fullName evidence="8">Oxidoreductase</fullName>
    </submittedName>
</protein>
<evidence type="ECO:0000256" key="5">
    <source>
        <dbReference type="ARBA" id="ARBA00022989"/>
    </source>
</evidence>
<keyword evidence="5 7" id="KW-1133">Transmembrane helix</keyword>
<dbReference type="Proteomes" id="UP000294772">
    <property type="component" value="Unassembled WGS sequence"/>
</dbReference>
<evidence type="ECO:0000313" key="8">
    <source>
        <dbReference type="EMBL" id="TCP08633.1"/>
    </source>
</evidence>
<evidence type="ECO:0000256" key="6">
    <source>
        <dbReference type="ARBA" id="ARBA00023136"/>
    </source>
</evidence>
<dbReference type="PANTHER" id="PTHR33452:SF1">
    <property type="entry name" value="INNER MEMBRANE PROTEIN YPHA-RELATED"/>
    <property type="match status" value="1"/>
</dbReference>
<proteinExistence type="inferred from homology"/>
<comment type="similarity">
    <text evidence="2">Belongs to the DoxX family.</text>
</comment>
<feature type="transmembrane region" description="Helical" evidence="7">
    <location>
        <begin position="7"/>
        <end position="25"/>
    </location>
</feature>
<dbReference type="PANTHER" id="PTHR33452">
    <property type="entry name" value="OXIDOREDUCTASE CATD-RELATED"/>
    <property type="match status" value="1"/>
</dbReference>
<evidence type="ECO:0000256" key="2">
    <source>
        <dbReference type="ARBA" id="ARBA00006679"/>
    </source>
</evidence>